<sequence>MTAELWNRRSVLKSSGDFLYQYLERRFTDQQLGGFLVTTDFSQSATVRAWLIRLLNSTGSRALLRAALVVTLLPWGFTPVAPPAWFGGYVP</sequence>
<dbReference type="AlphaFoldDB" id="A0A8X7BRH7"/>
<evidence type="ECO:0000256" key="1">
    <source>
        <dbReference type="SAM" id="Phobius"/>
    </source>
</evidence>
<dbReference type="Proteomes" id="UP000886998">
    <property type="component" value="Unassembled WGS sequence"/>
</dbReference>
<accession>A0A8X7BRH7</accession>
<protein>
    <submittedName>
        <fullName evidence="2">Uncharacterized protein</fullName>
    </submittedName>
</protein>
<reference evidence="2" key="1">
    <citation type="submission" date="2020-08" db="EMBL/GenBank/DDBJ databases">
        <title>Multicomponent nature underlies the extraordinary mechanical properties of spider dragline silk.</title>
        <authorList>
            <person name="Kono N."/>
            <person name="Nakamura H."/>
            <person name="Mori M."/>
            <person name="Yoshida Y."/>
            <person name="Ohtoshi R."/>
            <person name="Malay A.D."/>
            <person name="Moran D.A.P."/>
            <person name="Tomita M."/>
            <person name="Numata K."/>
            <person name="Arakawa K."/>
        </authorList>
    </citation>
    <scope>NUCLEOTIDE SEQUENCE</scope>
</reference>
<proteinExistence type="predicted"/>
<keyword evidence="1" id="KW-0812">Transmembrane</keyword>
<keyword evidence="1" id="KW-1133">Transmembrane helix</keyword>
<keyword evidence="3" id="KW-1185">Reference proteome</keyword>
<evidence type="ECO:0000313" key="2">
    <source>
        <dbReference type="EMBL" id="GFY40638.1"/>
    </source>
</evidence>
<comment type="caution">
    <text evidence="2">The sequence shown here is derived from an EMBL/GenBank/DDBJ whole genome shotgun (WGS) entry which is preliminary data.</text>
</comment>
<evidence type="ECO:0000313" key="3">
    <source>
        <dbReference type="Proteomes" id="UP000886998"/>
    </source>
</evidence>
<gene>
    <name evidence="2" type="ORF">TNIN_6281</name>
</gene>
<feature type="transmembrane region" description="Helical" evidence="1">
    <location>
        <begin position="62"/>
        <end position="81"/>
    </location>
</feature>
<keyword evidence="1" id="KW-0472">Membrane</keyword>
<name>A0A8X7BRH7_9ARAC</name>
<dbReference type="EMBL" id="BMAV01002012">
    <property type="protein sequence ID" value="GFY40638.1"/>
    <property type="molecule type" value="Genomic_DNA"/>
</dbReference>
<organism evidence="2 3">
    <name type="scientific">Trichonephila inaurata madagascariensis</name>
    <dbReference type="NCBI Taxonomy" id="2747483"/>
    <lineage>
        <taxon>Eukaryota</taxon>
        <taxon>Metazoa</taxon>
        <taxon>Ecdysozoa</taxon>
        <taxon>Arthropoda</taxon>
        <taxon>Chelicerata</taxon>
        <taxon>Arachnida</taxon>
        <taxon>Araneae</taxon>
        <taxon>Araneomorphae</taxon>
        <taxon>Entelegynae</taxon>
        <taxon>Araneoidea</taxon>
        <taxon>Nephilidae</taxon>
        <taxon>Trichonephila</taxon>
        <taxon>Trichonephila inaurata</taxon>
    </lineage>
</organism>